<accession>A0AAW1CL35</accession>
<gene>
    <name evidence="1" type="ORF">O3M35_004085</name>
</gene>
<proteinExistence type="predicted"/>
<evidence type="ECO:0000313" key="2">
    <source>
        <dbReference type="Proteomes" id="UP001461498"/>
    </source>
</evidence>
<dbReference type="AlphaFoldDB" id="A0AAW1CL35"/>
<name>A0AAW1CL35_9HEMI</name>
<organism evidence="1 2">
    <name type="scientific">Rhynocoris fuscipes</name>
    <dbReference type="NCBI Taxonomy" id="488301"/>
    <lineage>
        <taxon>Eukaryota</taxon>
        <taxon>Metazoa</taxon>
        <taxon>Ecdysozoa</taxon>
        <taxon>Arthropoda</taxon>
        <taxon>Hexapoda</taxon>
        <taxon>Insecta</taxon>
        <taxon>Pterygota</taxon>
        <taxon>Neoptera</taxon>
        <taxon>Paraneoptera</taxon>
        <taxon>Hemiptera</taxon>
        <taxon>Heteroptera</taxon>
        <taxon>Panheteroptera</taxon>
        <taxon>Cimicomorpha</taxon>
        <taxon>Reduviidae</taxon>
        <taxon>Harpactorinae</taxon>
        <taxon>Harpactorini</taxon>
        <taxon>Rhynocoris</taxon>
    </lineage>
</organism>
<reference evidence="1 2" key="1">
    <citation type="submission" date="2022-12" db="EMBL/GenBank/DDBJ databases">
        <title>Chromosome-level genome assembly of true bugs.</title>
        <authorList>
            <person name="Ma L."/>
            <person name="Li H."/>
        </authorList>
    </citation>
    <scope>NUCLEOTIDE SEQUENCE [LARGE SCALE GENOMIC DNA]</scope>
    <source>
        <strain evidence="1">Lab_2022b</strain>
    </source>
</reference>
<dbReference type="EMBL" id="JAPXFL010000013">
    <property type="protein sequence ID" value="KAK9498224.1"/>
    <property type="molecule type" value="Genomic_DNA"/>
</dbReference>
<evidence type="ECO:0000313" key="1">
    <source>
        <dbReference type="EMBL" id="KAK9498224.1"/>
    </source>
</evidence>
<keyword evidence="2" id="KW-1185">Reference proteome</keyword>
<protein>
    <submittedName>
        <fullName evidence="1">Uncharacterized protein</fullName>
    </submittedName>
</protein>
<comment type="caution">
    <text evidence="1">The sequence shown here is derived from an EMBL/GenBank/DDBJ whole genome shotgun (WGS) entry which is preliminary data.</text>
</comment>
<sequence length="827" mass="91674">MDSIKNGIKTIKEFNNKKLNGIEVDINNRKLFIVGQFICNEFIPGQTVHTSNGLKFIPGIVTKTENGIKLMPGFIIEIDNKSEFIAGQLTLTNKGEKFVQGQTIITENGNKFIPGQTVKQNNSIKFIPGQIFDDRFIPGQIFTTDDGLEFIPGQTIETNMKNEFIAGISMWSENGWEFLPGEAKSLPKGKVVSGKLIRGKDMKFIPGKMIDGKFIPGQIVITDDGEQFIPGQVIETEEGPKFVPGQIIHTKNGDKFVPGQTIKTENGPKFIPGQIIETKVGPTFIPGQVIHTDDGLIKFIPGEVVDTCEGPRFVPGKVIETGDCITFIPGQIVQTNDGLKFIAPDLINEEDDLEFTLQGFDISPEELHLLQPKGSNIGTGDMIIDSHMLKQLSEAGMGIGNEISAEIPEVSVRSAPAMSAACILGQKLKLDPVTTVKLSQIIAGIVKIGKLGEIQGTTEEVQTMNRILERVVHCKNDEEAYKLISNIIEKEFSANIVKDVDQLHAYLVSAESPLKRLNKINIMKEILNCNLTNSEVLEKLILIMDEEDDTVCSALNRIHQVQPEIVSYIIERFMETVGKLENEKDVIDTLHKSIVSSVRHASEMCIVDLMKDTENLALRTLILDAVSLAKALDMQETAVTLLGLLSNPKCANILAGDRIILEILRKLTVMKKLAEKKPEFLTALKQLNLDPYQARTDPNLVQLAKESQALLVIPEEGSLESSVSVPTSLLFSQNSLAMEEYLSRRKRVYRILVIIKNGIQAIIPREASHSVLTGSVPYAVLDEKGLHYFQPKHVFTALKLPNICKNWFSLYKCEYKDITTQLNTPAH</sequence>
<dbReference type="Proteomes" id="UP001461498">
    <property type="component" value="Unassembled WGS sequence"/>
</dbReference>